<dbReference type="PATRIC" id="fig|1177154.3.peg.745"/>
<keyword evidence="2" id="KW-1185">Reference proteome</keyword>
<protein>
    <submittedName>
        <fullName evidence="1">NHL repeat containing protein</fullName>
    </submittedName>
</protein>
<reference evidence="1 2" key="1">
    <citation type="submission" date="2012-09" db="EMBL/GenBank/DDBJ databases">
        <title>Genome Sequence of alkane-degrading Bacterium Alcanivorax sp. 19-m-6.</title>
        <authorList>
            <person name="Lai Q."/>
            <person name="Shao Z."/>
        </authorList>
    </citation>
    <scope>NUCLEOTIDE SEQUENCE [LARGE SCALE GENOMIC DNA]</scope>
    <source>
        <strain evidence="1 2">19-m-6</strain>
    </source>
</reference>
<gene>
    <name evidence="1" type="ORF">Y5S_00740</name>
</gene>
<dbReference type="SUPFAM" id="SSF69322">
    <property type="entry name" value="Tricorn protease domain 2"/>
    <property type="match status" value="1"/>
</dbReference>
<comment type="caution">
    <text evidence="1">The sequence shown here is derived from an EMBL/GenBank/DDBJ whole genome shotgun (WGS) entry which is preliminary data.</text>
</comment>
<evidence type="ECO:0000313" key="2">
    <source>
        <dbReference type="Proteomes" id="UP000029444"/>
    </source>
</evidence>
<dbReference type="SUPFAM" id="SSF63825">
    <property type="entry name" value="YWTD domain"/>
    <property type="match status" value="1"/>
</dbReference>
<dbReference type="STRING" id="1177154.Y5S_00740"/>
<name>A0A095TV56_9GAMM</name>
<evidence type="ECO:0000313" key="1">
    <source>
        <dbReference type="EMBL" id="KGD66268.1"/>
    </source>
</evidence>
<dbReference type="RefSeq" id="WP_065130254.1">
    <property type="nucleotide sequence ID" value="NZ_ARXV01000002.1"/>
</dbReference>
<sequence>MNRQLHWITGLTMGTALTLAGCGGNGSSNSNRQVVPASARSAPLLVMHNGSDNKGQIDRLGPNLAVEATFQSNANEGMVLDLLGNLYAASDISASPSQFQVVHRTSSRPDEATSNLGLDREVDAPGSANLKGVAIAHQAGLIFAANVGGNSIEVYGTAAGEEATPLASTSLPGNAWDLVYNETLDRAFLAMTNGTILVIDNYVAGDFSAMAARTITPGDGMAVSNIHGIAYRADIDTLVVTDVADPGVADDGKIFVISSASTAEGMVTPDRTIAGPSTLLGNPVDLILEGNRAFIAEKSNDAILVYNNIFAGESGDIAPSRVVDSVKPEALIRDATVPLGDDVSDIDDTRISIEGVLVTSNPPLMGQPDVVVLDTDLSMVTRSFTVGGSLESVSVNQLGDVYLTADNAMTPSEGSMAVINRLGVARDGEMFSLSRDRMLSGENTGLVSPKGFDIADGLGLVLVTDNGDPAVKVFGAQAGGNVAPLYKTTLSVAPWDLDYDPDSDTLYVALVNGTVAVFEDYSVDRGTGGPDRTITPTIGGMPITAPTNLHGIVYVADRNALIVSDVGSGANGTDGKLYVIERADRADGNTPVAISIDDGNNDAVGNTQLGNPVDIAWDGSSLYVAEKSQKQVLRFDNLFDSEGGDVAPDASFAQNNPESVVLLPDYLAPARDENGLLQSNP</sequence>
<organism evidence="1 2">
    <name type="scientific">Alcanivorax nanhaiticus</name>
    <dbReference type="NCBI Taxonomy" id="1177154"/>
    <lineage>
        <taxon>Bacteria</taxon>
        <taxon>Pseudomonadati</taxon>
        <taxon>Pseudomonadota</taxon>
        <taxon>Gammaproteobacteria</taxon>
        <taxon>Oceanospirillales</taxon>
        <taxon>Alcanivoracaceae</taxon>
        <taxon>Alcanivorax</taxon>
    </lineage>
</organism>
<dbReference type="PROSITE" id="PS51257">
    <property type="entry name" value="PROKAR_LIPOPROTEIN"/>
    <property type="match status" value="1"/>
</dbReference>
<accession>A0A095TV56</accession>
<dbReference type="AlphaFoldDB" id="A0A095TV56"/>
<dbReference type="EMBL" id="ARXV01000002">
    <property type="protein sequence ID" value="KGD66268.1"/>
    <property type="molecule type" value="Genomic_DNA"/>
</dbReference>
<dbReference type="eggNOG" id="COG3391">
    <property type="taxonomic scope" value="Bacteria"/>
</dbReference>
<proteinExistence type="predicted"/>
<dbReference type="Proteomes" id="UP000029444">
    <property type="component" value="Unassembled WGS sequence"/>
</dbReference>